<organism evidence="1">
    <name type="scientific">marine metagenome</name>
    <dbReference type="NCBI Taxonomy" id="408172"/>
    <lineage>
        <taxon>unclassified sequences</taxon>
        <taxon>metagenomes</taxon>
        <taxon>ecological metagenomes</taxon>
    </lineage>
</organism>
<dbReference type="AlphaFoldDB" id="A0A382UK98"/>
<protein>
    <submittedName>
        <fullName evidence="1">Uncharacterized protein</fullName>
    </submittedName>
</protein>
<proteinExistence type="predicted"/>
<reference evidence="1" key="1">
    <citation type="submission" date="2018-05" db="EMBL/GenBank/DDBJ databases">
        <authorList>
            <person name="Lanie J.A."/>
            <person name="Ng W.-L."/>
            <person name="Kazmierczak K.M."/>
            <person name="Andrzejewski T.M."/>
            <person name="Davidsen T.M."/>
            <person name="Wayne K.J."/>
            <person name="Tettelin H."/>
            <person name="Glass J.I."/>
            <person name="Rusch D."/>
            <person name="Podicherti R."/>
            <person name="Tsui H.-C.T."/>
            <person name="Winkler M.E."/>
        </authorList>
    </citation>
    <scope>NUCLEOTIDE SEQUENCE</scope>
</reference>
<sequence length="44" mass="4904">MIPQKPLSHLPTHEVINMPPHLGDQNFLLSDTALREGIEREGGN</sequence>
<accession>A0A382UK98</accession>
<gene>
    <name evidence="1" type="ORF">METZ01_LOCUS387560</name>
</gene>
<dbReference type="EMBL" id="UINC01144899">
    <property type="protein sequence ID" value="SVD34706.1"/>
    <property type="molecule type" value="Genomic_DNA"/>
</dbReference>
<evidence type="ECO:0000313" key="1">
    <source>
        <dbReference type="EMBL" id="SVD34706.1"/>
    </source>
</evidence>
<name>A0A382UK98_9ZZZZ</name>